<protein>
    <submittedName>
        <fullName evidence="1">Uncharacterized protein</fullName>
    </submittedName>
</protein>
<evidence type="ECO:0000313" key="2">
    <source>
        <dbReference type="Proteomes" id="UP001303115"/>
    </source>
</evidence>
<dbReference type="EMBL" id="MU854709">
    <property type="protein sequence ID" value="KAK4031751.1"/>
    <property type="molecule type" value="Genomic_DNA"/>
</dbReference>
<dbReference type="AlphaFoldDB" id="A0AAN6SKI7"/>
<comment type="caution">
    <text evidence="1">The sequence shown here is derived from an EMBL/GenBank/DDBJ whole genome shotgun (WGS) entry which is preliminary data.</text>
</comment>
<accession>A0AAN6SKI7</accession>
<keyword evidence="2" id="KW-1185">Reference proteome</keyword>
<feature type="non-terminal residue" evidence="1">
    <location>
        <position position="1"/>
    </location>
</feature>
<dbReference type="Proteomes" id="UP001303115">
    <property type="component" value="Unassembled WGS sequence"/>
</dbReference>
<proteinExistence type="predicted"/>
<reference evidence="2" key="1">
    <citation type="journal article" date="2023" name="Mol. Phylogenet. Evol.">
        <title>Genome-scale phylogeny and comparative genomics of the fungal order Sordariales.</title>
        <authorList>
            <person name="Hensen N."/>
            <person name="Bonometti L."/>
            <person name="Westerberg I."/>
            <person name="Brannstrom I.O."/>
            <person name="Guillou S."/>
            <person name="Cros-Aarteil S."/>
            <person name="Calhoun S."/>
            <person name="Haridas S."/>
            <person name="Kuo A."/>
            <person name="Mondo S."/>
            <person name="Pangilinan J."/>
            <person name="Riley R."/>
            <person name="LaButti K."/>
            <person name="Andreopoulos B."/>
            <person name="Lipzen A."/>
            <person name="Chen C."/>
            <person name="Yan M."/>
            <person name="Daum C."/>
            <person name="Ng V."/>
            <person name="Clum A."/>
            <person name="Steindorff A."/>
            <person name="Ohm R.A."/>
            <person name="Martin F."/>
            <person name="Silar P."/>
            <person name="Natvig D.O."/>
            <person name="Lalanne C."/>
            <person name="Gautier V."/>
            <person name="Ament-Velasquez S.L."/>
            <person name="Kruys A."/>
            <person name="Hutchinson M.I."/>
            <person name="Powell A.J."/>
            <person name="Barry K."/>
            <person name="Miller A.N."/>
            <person name="Grigoriev I.V."/>
            <person name="Debuchy R."/>
            <person name="Gladieux P."/>
            <person name="Hiltunen Thoren M."/>
            <person name="Johannesson H."/>
        </authorList>
    </citation>
    <scope>NUCLEOTIDE SEQUENCE [LARGE SCALE GENOMIC DNA]</scope>
    <source>
        <strain evidence="2">CBS 284.82</strain>
    </source>
</reference>
<evidence type="ECO:0000313" key="1">
    <source>
        <dbReference type="EMBL" id="KAK4031751.1"/>
    </source>
</evidence>
<sequence length="75" mass="8797">VKFDFYIQGKAYSTIIEEYFTTKADIIEGLGVKLLIGTNFIVYNRVKIDLTTITYYFRSIYNIRVRALAVYTRVI</sequence>
<name>A0AAN6SKI7_9PEZI</name>
<organism evidence="1 2">
    <name type="scientific">Parachaetomium inaequale</name>
    <dbReference type="NCBI Taxonomy" id="2588326"/>
    <lineage>
        <taxon>Eukaryota</taxon>
        <taxon>Fungi</taxon>
        <taxon>Dikarya</taxon>
        <taxon>Ascomycota</taxon>
        <taxon>Pezizomycotina</taxon>
        <taxon>Sordariomycetes</taxon>
        <taxon>Sordariomycetidae</taxon>
        <taxon>Sordariales</taxon>
        <taxon>Chaetomiaceae</taxon>
        <taxon>Parachaetomium</taxon>
    </lineage>
</organism>
<gene>
    <name evidence="1" type="ORF">C8A01DRAFT_21081</name>
</gene>